<accession>A0A919FYK4</accession>
<dbReference type="GO" id="GO:0006564">
    <property type="term" value="P:L-serine biosynthetic process"/>
    <property type="evidence" value="ECO:0007669"/>
    <property type="project" value="UniProtKB-KW"/>
</dbReference>
<proteinExistence type="inferred from homology"/>
<evidence type="ECO:0000256" key="13">
    <source>
        <dbReference type="ARBA" id="ARBA00048731"/>
    </source>
</evidence>
<dbReference type="EC" id="1.1.1.399" evidence="4"/>
<dbReference type="GO" id="GO:0004617">
    <property type="term" value="F:phosphoglycerate dehydrogenase activity"/>
    <property type="evidence" value="ECO:0007669"/>
    <property type="project" value="UniProtKB-EC"/>
</dbReference>
<evidence type="ECO:0000256" key="8">
    <source>
        <dbReference type="ARBA" id="ARBA00023002"/>
    </source>
</evidence>
<evidence type="ECO:0000256" key="1">
    <source>
        <dbReference type="ARBA" id="ARBA00003800"/>
    </source>
</evidence>
<comment type="similarity">
    <text evidence="3 14">Belongs to the D-isomer specific 2-hydroxyacid dehydrogenase family.</text>
</comment>
<dbReference type="EMBL" id="BNAS01000004">
    <property type="protein sequence ID" value="GHH74191.1"/>
    <property type="molecule type" value="Genomic_DNA"/>
</dbReference>
<keyword evidence="7" id="KW-0028">Amino-acid biosynthesis</keyword>
<comment type="caution">
    <text evidence="16">The sequence shown here is derived from an EMBL/GenBank/DDBJ whole genome shotgun (WGS) entry which is preliminary data.</text>
</comment>
<dbReference type="InterPro" id="IPR029752">
    <property type="entry name" value="D-isomer_DH_CS1"/>
</dbReference>
<reference evidence="16" key="1">
    <citation type="journal article" date="2014" name="Int. J. Syst. Evol. Microbiol.">
        <title>Complete genome sequence of Corynebacterium casei LMG S-19264T (=DSM 44701T), isolated from a smear-ripened cheese.</title>
        <authorList>
            <consortium name="US DOE Joint Genome Institute (JGI-PGF)"/>
            <person name="Walter F."/>
            <person name="Albersmeier A."/>
            <person name="Kalinowski J."/>
            <person name="Ruckert C."/>
        </authorList>
    </citation>
    <scope>NUCLEOTIDE SEQUENCE</scope>
    <source>
        <strain evidence="16">CGMCC 4.7398</strain>
    </source>
</reference>
<dbReference type="PANTHER" id="PTHR42789">
    <property type="entry name" value="D-ISOMER SPECIFIC 2-HYDROXYACID DEHYDROGENASE FAMILY PROTEIN (AFU_ORTHOLOGUE AFUA_6G10090)"/>
    <property type="match status" value="1"/>
</dbReference>
<dbReference type="GO" id="GO:0051287">
    <property type="term" value="F:NAD binding"/>
    <property type="evidence" value="ECO:0007669"/>
    <property type="project" value="InterPro"/>
</dbReference>
<feature type="domain" description="ACT" evidence="15">
    <location>
        <begin position="346"/>
        <end position="425"/>
    </location>
</feature>
<evidence type="ECO:0000313" key="16">
    <source>
        <dbReference type="EMBL" id="GHH74191.1"/>
    </source>
</evidence>
<dbReference type="CDD" id="cd12176">
    <property type="entry name" value="PGDH_3"/>
    <property type="match status" value="1"/>
</dbReference>
<keyword evidence="8 14" id="KW-0560">Oxidoreductase</keyword>
<dbReference type="NCBIfam" id="NF008759">
    <property type="entry name" value="PRK11790.1"/>
    <property type="match status" value="1"/>
</dbReference>
<evidence type="ECO:0000259" key="15">
    <source>
        <dbReference type="PROSITE" id="PS51671"/>
    </source>
</evidence>
<protein>
    <recommendedName>
        <fullName evidence="6">D-3-phosphoglycerate dehydrogenase</fullName>
        <ecNumber evidence="4">1.1.1.399</ecNumber>
        <ecNumber evidence="5">1.1.1.95</ecNumber>
    </recommendedName>
    <alternativeName>
        <fullName evidence="11">2-oxoglutarate reductase</fullName>
    </alternativeName>
</protein>
<keyword evidence="10" id="KW-0718">Serine biosynthesis</keyword>
<dbReference type="PANTHER" id="PTHR42789:SF1">
    <property type="entry name" value="D-ISOMER SPECIFIC 2-HYDROXYACID DEHYDROGENASE FAMILY PROTEIN (AFU_ORTHOLOGUE AFUA_6G10090)"/>
    <property type="match status" value="1"/>
</dbReference>
<dbReference type="Gene3D" id="3.30.70.260">
    <property type="match status" value="1"/>
</dbReference>
<evidence type="ECO:0000256" key="11">
    <source>
        <dbReference type="ARBA" id="ARBA00030455"/>
    </source>
</evidence>
<comment type="catalytic activity">
    <reaction evidence="12">
        <text>(R)-2-hydroxyglutarate + NAD(+) = 2-oxoglutarate + NADH + H(+)</text>
        <dbReference type="Rhea" id="RHEA:49612"/>
        <dbReference type="ChEBI" id="CHEBI:15378"/>
        <dbReference type="ChEBI" id="CHEBI:15801"/>
        <dbReference type="ChEBI" id="CHEBI:16810"/>
        <dbReference type="ChEBI" id="CHEBI:57540"/>
        <dbReference type="ChEBI" id="CHEBI:57945"/>
        <dbReference type="EC" id="1.1.1.399"/>
    </reaction>
</comment>
<organism evidence="16 17">
    <name type="scientific">Promicromonospora soli</name>
    <dbReference type="NCBI Taxonomy" id="2035533"/>
    <lineage>
        <taxon>Bacteria</taxon>
        <taxon>Bacillati</taxon>
        <taxon>Actinomycetota</taxon>
        <taxon>Actinomycetes</taxon>
        <taxon>Micrococcales</taxon>
        <taxon>Promicromonosporaceae</taxon>
        <taxon>Promicromonospora</taxon>
    </lineage>
</organism>
<evidence type="ECO:0000256" key="14">
    <source>
        <dbReference type="RuleBase" id="RU003719"/>
    </source>
</evidence>
<evidence type="ECO:0000256" key="2">
    <source>
        <dbReference type="ARBA" id="ARBA00005216"/>
    </source>
</evidence>
<evidence type="ECO:0000313" key="17">
    <source>
        <dbReference type="Proteomes" id="UP000627369"/>
    </source>
</evidence>
<comment type="pathway">
    <text evidence="2">Amino-acid biosynthesis; L-serine biosynthesis; L-serine from 3-phospho-D-glycerate: step 1/3.</text>
</comment>
<evidence type="ECO:0000256" key="12">
    <source>
        <dbReference type="ARBA" id="ARBA00048126"/>
    </source>
</evidence>
<dbReference type="Pfam" id="PF00389">
    <property type="entry name" value="2-Hacid_dh"/>
    <property type="match status" value="1"/>
</dbReference>
<name>A0A919FYK4_9MICO</name>
<evidence type="ECO:0000256" key="10">
    <source>
        <dbReference type="ARBA" id="ARBA00023299"/>
    </source>
</evidence>
<dbReference type="PROSITE" id="PS00065">
    <property type="entry name" value="D_2_HYDROXYACID_DH_1"/>
    <property type="match status" value="1"/>
</dbReference>
<keyword evidence="9" id="KW-0520">NAD</keyword>
<dbReference type="Pfam" id="PF22629">
    <property type="entry name" value="ACT_AHAS_ss"/>
    <property type="match status" value="1"/>
</dbReference>
<dbReference type="Pfam" id="PF02826">
    <property type="entry name" value="2-Hacid_dh_C"/>
    <property type="match status" value="1"/>
</dbReference>
<dbReference type="CDD" id="cd04901">
    <property type="entry name" value="ACT_3PGDH"/>
    <property type="match status" value="1"/>
</dbReference>
<dbReference type="InterPro" id="IPR050857">
    <property type="entry name" value="D-2-hydroxyacid_DH"/>
</dbReference>
<dbReference type="Gene3D" id="3.40.50.720">
    <property type="entry name" value="NAD(P)-binding Rossmann-like Domain"/>
    <property type="match status" value="2"/>
</dbReference>
<dbReference type="EC" id="1.1.1.95" evidence="5"/>
<keyword evidence="17" id="KW-1185">Reference proteome</keyword>
<evidence type="ECO:0000256" key="7">
    <source>
        <dbReference type="ARBA" id="ARBA00022605"/>
    </source>
</evidence>
<evidence type="ECO:0000256" key="5">
    <source>
        <dbReference type="ARBA" id="ARBA00013143"/>
    </source>
</evidence>
<evidence type="ECO:0000256" key="3">
    <source>
        <dbReference type="ARBA" id="ARBA00005854"/>
    </source>
</evidence>
<sequence length="429" mass="46046">MGPIRLLLPGYVAHHGSVQRALLLENVHPTSVPILESAGYEVDYRKGALDEDELIAALDGVQLLGIRSKTEVTARVLSQATDLVGVGAFSIGTNQINLTAAAHRGVAVFNAPFSNTRSVVELAIAEIISLTRRMTERDRALHSGVWDKSAEGSHEVRGRTLGIVGYGNIGSQLSVLAENLGMSVIFFDTAEKLSLGNARRAETLDELLETADIVTLHVDGRSGNAGLFGAKQFARMKQDAIFLNLCRGFVVDVDSLAEHIQSGHLSGAAVDVFPEEPKKRGDAFESVLRGLPNVILTPHVGGSTEEAQESIGQFVAKKLSDYVSTGSTMLSVNLPNLQLEHTGVGRIKLLHRNVPGVLATVNQIFADHGANIEGQMLATRGDIGYVVTDISDVTERGASKKLQALDTTIRLRIRDAFERPEFPPGPAAR</sequence>
<dbReference type="PROSITE" id="PS51671">
    <property type="entry name" value="ACT"/>
    <property type="match status" value="1"/>
</dbReference>
<dbReference type="SUPFAM" id="SSF55021">
    <property type="entry name" value="ACT-like"/>
    <property type="match status" value="1"/>
</dbReference>
<dbReference type="GO" id="GO:0047545">
    <property type="term" value="F:(S)-2-hydroxyglutarate dehydrogenase activity"/>
    <property type="evidence" value="ECO:0007669"/>
    <property type="project" value="UniProtKB-ARBA"/>
</dbReference>
<dbReference type="InterPro" id="IPR002912">
    <property type="entry name" value="ACT_dom"/>
</dbReference>
<evidence type="ECO:0000256" key="6">
    <source>
        <dbReference type="ARBA" id="ARBA00021582"/>
    </source>
</evidence>
<comment type="catalytic activity">
    <reaction evidence="13">
        <text>(2R)-3-phosphoglycerate + NAD(+) = 3-phosphooxypyruvate + NADH + H(+)</text>
        <dbReference type="Rhea" id="RHEA:12641"/>
        <dbReference type="ChEBI" id="CHEBI:15378"/>
        <dbReference type="ChEBI" id="CHEBI:18110"/>
        <dbReference type="ChEBI" id="CHEBI:57540"/>
        <dbReference type="ChEBI" id="CHEBI:57945"/>
        <dbReference type="ChEBI" id="CHEBI:58272"/>
        <dbReference type="EC" id="1.1.1.95"/>
    </reaction>
</comment>
<dbReference type="InterPro" id="IPR006140">
    <property type="entry name" value="D-isomer_DH_NAD-bd"/>
</dbReference>
<dbReference type="InterPro" id="IPR045865">
    <property type="entry name" value="ACT-like_dom_sf"/>
</dbReference>
<evidence type="ECO:0000256" key="4">
    <source>
        <dbReference type="ARBA" id="ARBA00013001"/>
    </source>
</evidence>
<evidence type="ECO:0000256" key="9">
    <source>
        <dbReference type="ARBA" id="ARBA00023027"/>
    </source>
</evidence>
<dbReference type="PROSITE" id="PS00671">
    <property type="entry name" value="D_2_HYDROXYACID_DH_3"/>
    <property type="match status" value="1"/>
</dbReference>
<dbReference type="InterPro" id="IPR036291">
    <property type="entry name" value="NAD(P)-bd_dom_sf"/>
</dbReference>
<reference evidence="16" key="2">
    <citation type="submission" date="2020-09" db="EMBL/GenBank/DDBJ databases">
        <authorList>
            <person name="Sun Q."/>
            <person name="Zhou Y."/>
        </authorList>
    </citation>
    <scope>NUCLEOTIDE SEQUENCE</scope>
    <source>
        <strain evidence="16">CGMCC 4.7398</strain>
    </source>
</reference>
<gene>
    <name evidence="16" type="primary">serA</name>
    <name evidence="16" type="ORF">GCM10017772_27280</name>
</gene>
<dbReference type="InterPro" id="IPR029753">
    <property type="entry name" value="D-isomer_DH_CS"/>
</dbReference>
<dbReference type="AlphaFoldDB" id="A0A919FYK4"/>
<dbReference type="InterPro" id="IPR006139">
    <property type="entry name" value="D-isomer_2_OHA_DH_cat_dom"/>
</dbReference>
<dbReference type="FunFam" id="3.40.50.720:FF:000041">
    <property type="entry name" value="D-3-phosphoglycerate dehydrogenase"/>
    <property type="match status" value="1"/>
</dbReference>
<dbReference type="InterPro" id="IPR054480">
    <property type="entry name" value="AHAS_small-like_ACT"/>
</dbReference>
<comment type="function">
    <text evidence="1">Catalyzes the reversible oxidation of 3-phospho-D-glycerate to 3-phosphonooxypyruvate, the first step of the phosphorylated L-serine biosynthesis pathway. Also catalyzes the reversible oxidation of 2-hydroxyglutarate to 2-oxoglutarate.</text>
</comment>
<dbReference type="Proteomes" id="UP000627369">
    <property type="component" value="Unassembled WGS sequence"/>
</dbReference>
<dbReference type="SUPFAM" id="SSF51735">
    <property type="entry name" value="NAD(P)-binding Rossmann-fold domains"/>
    <property type="match status" value="1"/>
</dbReference>
<dbReference type="SUPFAM" id="SSF52283">
    <property type="entry name" value="Formate/glycerate dehydrogenase catalytic domain-like"/>
    <property type="match status" value="1"/>
</dbReference>